<protein>
    <recommendedName>
        <fullName evidence="3">WXG100 family type VII secretion target</fullName>
    </recommendedName>
</protein>
<dbReference type="Gene3D" id="1.10.287.1060">
    <property type="entry name" value="ESAT-6-like"/>
    <property type="match status" value="1"/>
</dbReference>
<dbReference type="EMBL" id="BAAAZO010000008">
    <property type="protein sequence ID" value="GAA3621592.1"/>
    <property type="molecule type" value="Genomic_DNA"/>
</dbReference>
<name>A0ABP6ZX32_9ACTN</name>
<accession>A0ABP6ZX32</accession>
<dbReference type="InterPro" id="IPR036689">
    <property type="entry name" value="ESAT-6-like_sf"/>
</dbReference>
<dbReference type="Proteomes" id="UP001501074">
    <property type="component" value="Unassembled WGS sequence"/>
</dbReference>
<keyword evidence="2" id="KW-1185">Reference proteome</keyword>
<reference evidence="2" key="1">
    <citation type="journal article" date="2019" name="Int. J. Syst. Evol. Microbiol.">
        <title>The Global Catalogue of Microorganisms (GCM) 10K type strain sequencing project: providing services to taxonomists for standard genome sequencing and annotation.</title>
        <authorList>
            <consortium name="The Broad Institute Genomics Platform"/>
            <consortium name="The Broad Institute Genome Sequencing Center for Infectious Disease"/>
            <person name="Wu L."/>
            <person name="Ma J."/>
        </authorList>
    </citation>
    <scope>NUCLEOTIDE SEQUENCE [LARGE SCALE GENOMIC DNA]</scope>
    <source>
        <strain evidence="2">JCM 16902</strain>
    </source>
</reference>
<organism evidence="1 2">
    <name type="scientific">Kineosporia mesophila</name>
    <dbReference type="NCBI Taxonomy" id="566012"/>
    <lineage>
        <taxon>Bacteria</taxon>
        <taxon>Bacillati</taxon>
        <taxon>Actinomycetota</taxon>
        <taxon>Actinomycetes</taxon>
        <taxon>Kineosporiales</taxon>
        <taxon>Kineosporiaceae</taxon>
        <taxon>Kineosporia</taxon>
    </lineage>
</organism>
<evidence type="ECO:0000313" key="1">
    <source>
        <dbReference type="EMBL" id="GAA3621592.1"/>
    </source>
</evidence>
<evidence type="ECO:0008006" key="3">
    <source>
        <dbReference type="Google" id="ProtNLM"/>
    </source>
</evidence>
<proteinExistence type="predicted"/>
<sequence length="431" mass="43192">MAIDTLVKGNPVSIRGSAAWLGNSLSPAIEQSVTDLFKIRDEAEAGWSGDAGSAFHATVDAGGRNALDLAREVERISEAFKSYADDLDSAQRGMERARQIAGDGGLALVDDAILDPGQGPARPAEQLPAGATTVEAQVYEAEVAFYNDHQAKLAAYAEAQEHADSARDLEKFAQDTLGNVLGDLKSKPALVAAGAFNDAVIGGLAEKHVSILKAQSAALRKESALAAERYLKAPGGSAEAKALNKLALSNYLEASEWELKAMKSGSKIGARLPIIGLGITAADIGYDIHTGKPVGKAVISGVGGALAAAGAGAAIGSIVPGAGTLVGAGAGLLVGLVVSGGLDAGYDRLPQGTKDAIEDGFAAVGHGLTDAGGAVVDAGGWVGDRASDLGDSAAETVSGAGQAIASAGSAASHAVGETVSDSASKVWKSIF</sequence>
<dbReference type="RefSeq" id="WP_231487059.1">
    <property type="nucleotide sequence ID" value="NZ_BAAAZO010000008.1"/>
</dbReference>
<gene>
    <name evidence="1" type="ORF">GCM10022223_43110</name>
</gene>
<dbReference type="SUPFAM" id="SSF140453">
    <property type="entry name" value="EsxAB dimer-like"/>
    <property type="match status" value="1"/>
</dbReference>
<evidence type="ECO:0000313" key="2">
    <source>
        <dbReference type="Proteomes" id="UP001501074"/>
    </source>
</evidence>
<comment type="caution">
    <text evidence="1">The sequence shown here is derived from an EMBL/GenBank/DDBJ whole genome shotgun (WGS) entry which is preliminary data.</text>
</comment>